<comment type="caution">
    <text evidence="2">The sequence shown here is derived from an EMBL/GenBank/DDBJ whole genome shotgun (WGS) entry which is preliminary data.</text>
</comment>
<dbReference type="Proteomes" id="UP000465361">
    <property type="component" value="Unassembled WGS sequence"/>
</dbReference>
<evidence type="ECO:0000313" key="3">
    <source>
        <dbReference type="Proteomes" id="UP000465361"/>
    </source>
</evidence>
<reference evidence="2 3" key="1">
    <citation type="journal article" date="2019" name="Emerg. Microbes Infect.">
        <title>Comprehensive subspecies identification of 175 nontuberculous mycobacteria species based on 7547 genomic profiles.</title>
        <authorList>
            <person name="Matsumoto Y."/>
            <person name="Kinjo T."/>
            <person name="Motooka D."/>
            <person name="Nabeya D."/>
            <person name="Jung N."/>
            <person name="Uechi K."/>
            <person name="Horii T."/>
            <person name="Iida T."/>
            <person name="Fujita J."/>
            <person name="Nakamura S."/>
        </authorList>
    </citation>
    <scope>NUCLEOTIDE SEQUENCE [LARGE SCALE GENOMIC DNA]</scope>
    <source>
        <strain evidence="2 3">JCM 17322</strain>
    </source>
</reference>
<evidence type="ECO:0000313" key="2">
    <source>
        <dbReference type="EMBL" id="GFG73516.1"/>
    </source>
</evidence>
<protein>
    <submittedName>
        <fullName evidence="2">Uncharacterized protein</fullName>
    </submittedName>
</protein>
<gene>
    <name evidence="2" type="ORF">MBOT_08810</name>
</gene>
<feature type="region of interest" description="Disordered" evidence="1">
    <location>
        <begin position="52"/>
        <end position="76"/>
    </location>
</feature>
<organism evidence="2 3">
    <name type="scientific">Mycobacterium botniense</name>
    <dbReference type="NCBI Taxonomy" id="84962"/>
    <lineage>
        <taxon>Bacteria</taxon>
        <taxon>Bacillati</taxon>
        <taxon>Actinomycetota</taxon>
        <taxon>Actinomycetes</taxon>
        <taxon>Mycobacteriales</taxon>
        <taxon>Mycobacteriaceae</taxon>
        <taxon>Mycobacterium</taxon>
    </lineage>
</organism>
<name>A0A7I9XV94_9MYCO</name>
<proteinExistence type="predicted"/>
<dbReference type="EMBL" id="BLKW01000002">
    <property type="protein sequence ID" value="GFG73516.1"/>
    <property type="molecule type" value="Genomic_DNA"/>
</dbReference>
<keyword evidence="3" id="KW-1185">Reference proteome</keyword>
<evidence type="ECO:0000256" key="1">
    <source>
        <dbReference type="SAM" id="MobiDB-lite"/>
    </source>
</evidence>
<sequence length="76" mass="7736">MFCNQVTYVWAAAAIAADDGPVHRVVVKAAITELYWAAAECNSAASSSQAAAAASSDPAPGPAYIRPELISGGNKL</sequence>
<accession>A0A7I9XV94</accession>
<dbReference type="AlphaFoldDB" id="A0A7I9XV94"/>